<keyword evidence="2" id="KW-1185">Reference proteome</keyword>
<name>A0A1V6M2Y7_9BACT</name>
<organism evidence="1 2">
    <name type="scientific">Candidatus Brocadia sapporoensis</name>
    <dbReference type="NCBI Taxonomy" id="392547"/>
    <lineage>
        <taxon>Bacteria</taxon>
        <taxon>Pseudomonadati</taxon>
        <taxon>Planctomycetota</taxon>
        <taxon>Candidatus Brocadiia</taxon>
        <taxon>Candidatus Brocadiales</taxon>
        <taxon>Candidatus Brocadiaceae</taxon>
        <taxon>Candidatus Brocadia</taxon>
    </lineage>
</organism>
<protein>
    <submittedName>
        <fullName evidence="1">Uncharacterized protein</fullName>
    </submittedName>
</protein>
<dbReference type="Proteomes" id="UP000242219">
    <property type="component" value="Unassembled WGS sequence"/>
</dbReference>
<evidence type="ECO:0000313" key="2">
    <source>
        <dbReference type="Proteomes" id="UP000242219"/>
    </source>
</evidence>
<comment type="caution">
    <text evidence="1">The sequence shown here is derived from an EMBL/GenBank/DDBJ whole genome shotgun (WGS) entry which is preliminary data.</text>
</comment>
<accession>A0A1V6M2Y7</accession>
<dbReference type="EMBL" id="MJUW02000024">
    <property type="protein sequence ID" value="OQD46686.1"/>
    <property type="molecule type" value="Genomic_DNA"/>
</dbReference>
<sequence>MIYRELLYSRSLSRDYRWMIIPPKVSLESLQALNRLYDSYDEHKHILSKSSLLPLYCLNYPETTFLVSCGLSNHKDKEGRDIYCLQGISVPREYRRHLWFVLPWILANYDSKNLLNVWRNLDFSGADAIVRRISGDCFFEIDQTDESFTEMKKGWNPPSEKLSTQESTYVSFNEDGLKELSHLIVSAYHDCIDFAFGVTPAMTKYFNFKIIAETDIRSKRSNIKNKIPEGIASATPPSPVGYDHEKTIAEPFDDPISRFDPGKKDKAHRMNLLRENSSARLLGQFLPRFLSLFKIRERLKRFNGSNQP</sequence>
<gene>
    <name evidence="1" type="ORF">BIY37_02050</name>
</gene>
<evidence type="ECO:0000313" key="1">
    <source>
        <dbReference type="EMBL" id="OQD46686.1"/>
    </source>
</evidence>
<reference evidence="1 2" key="1">
    <citation type="journal article" date="2016" name="Genome Announc.">
        <title>Draft Genome Sequence of the Anaerobic Ammonium-Oxidizing Bacterium 'Candidatus Brocadia sp. 40'.</title>
        <authorList>
            <person name="Ali M."/>
            <person name="Haroon M.F."/>
            <person name="Narita Y."/>
            <person name="Zhang L."/>
            <person name="Rangel Shaw D."/>
            <person name="Okabe S."/>
            <person name="Saikaly P.E."/>
        </authorList>
    </citation>
    <scope>NUCLEOTIDE SEQUENCE [LARGE SCALE GENOMIC DNA]</scope>
    <source>
        <strain evidence="1 2">40</strain>
    </source>
</reference>
<dbReference type="AlphaFoldDB" id="A0A1V6M2Y7"/>
<dbReference type="RefSeq" id="WP_070066181.1">
    <property type="nucleotide sequence ID" value="NZ_MJUW02000024.1"/>
</dbReference>
<proteinExistence type="predicted"/>